<dbReference type="Gramene" id="ABO94623">
    <property type="protein sequence ID" value="ABO94623"/>
    <property type="gene ID" value="OSTLU_14132"/>
</dbReference>
<dbReference type="Proteomes" id="UP000001568">
    <property type="component" value="Chromosome 2"/>
</dbReference>
<proteinExistence type="predicted"/>
<feature type="compositionally biased region" description="Basic and acidic residues" evidence="2">
    <location>
        <begin position="69"/>
        <end position="85"/>
    </location>
</feature>
<dbReference type="AlphaFoldDB" id="A4RTD3"/>
<dbReference type="HOGENOM" id="CLU_480086_0_0_1"/>
<dbReference type="OrthoDB" id="10523431at2759"/>
<dbReference type="KEGG" id="olu:OSTLU_14132"/>
<sequence>MPSDSDDDDDDARADALEDDASLSPLARGGDGARDGARAKTDANAATSTGTGRRGGARATPSARKRAGRGREAASADAKRAKPATEGDGSDSEDWLKNAMRARGLATTSGGRKTSAGSFEYLLAEKAELEAGVKRDAETRERRRLDDENLEARRLEEAAAMKREAEMEEAAALKALDSHEEFLDAHGEAFELRYDAETLGANAFASSRSSAATTSSESDAKVLGQCASKALRAVVKRGLESVSSAREEDLWRVLLLERWLPMRWASAKRACDEHTMEWLWDVATTCSRHDVRLAARDSFLAALGFDCKWGSLYDAREQRYDYRLGAPADGRSQCPPPAWILCASTVCDTLRTFGARDYVNSQRSSLSAPATPANEDDALCLRPELFVVAEMVTAVCDNAFARNVEAFDNVDGCARMLQMFVSIAIDYRAQALGWVLQDAAAALLASVPQKSWDTFKSKAIRYLLEISSNIDSNATEEDEYANVGVYARVVQWLPNLTSRDRDLRDALAAASAVSIRHLLPFAKSTASVGKKPKRITPAELMKIIPKLARDDAQSVIARRRAAMEHLSDVVVRQDTPAKEVWSVIVCMDLVDVTLNGGRVVDAEENDPEGGLQLFTRFLSRKVSKSNRRSLGELRTKLFSMGTRYERAVKEHDKRAVARKESIYAVD</sequence>
<dbReference type="RefSeq" id="XP_001416330.1">
    <property type="nucleotide sequence ID" value="XM_001416293.1"/>
</dbReference>
<evidence type="ECO:0000313" key="3">
    <source>
        <dbReference type="EMBL" id="ABO94623.1"/>
    </source>
</evidence>
<reference evidence="3 4" key="1">
    <citation type="journal article" date="2007" name="Proc. Natl. Acad. Sci. U.S.A.">
        <title>The tiny eukaryote Ostreococcus provides genomic insights into the paradox of plankton speciation.</title>
        <authorList>
            <person name="Palenik B."/>
            <person name="Grimwood J."/>
            <person name="Aerts A."/>
            <person name="Rouze P."/>
            <person name="Salamov A."/>
            <person name="Putnam N."/>
            <person name="Dupont C."/>
            <person name="Jorgensen R."/>
            <person name="Derelle E."/>
            <person name="Rombauts S."/>
            <person name="Zhou K."/>
            <person name="Otillar R."/>
            <person name="Merchant S.S."/>
            <person name="Podell S."/>
            <person name="Gaasterland T."/>
            <person name="Napoli C."/>
            <person name="Gendler K."/>
            <person name="Manuell A."/>
            <person name="Tai V."/>
            <person name="Vallon O."/>
            <person name="Piganeau G."/>
            <person name="Jancek S."/>
            <person name="Heijde M."/>
            <person name="Jabbari K."/>
            <person name="Bowler C."/>
            <person name="Lohr M."/>
            <person name="Robbens S."/>
            <person name="Werner G."/>
            <person name="Dubchak I."/>
            <person name="Pazour G.J."/>
            <person name="Ren Q."/>
            <person name="Paulsen I."/>
            <person name="Delwiche C."/>
            <person name="Schmutz J."/>
            <person name="Rokhsar D."/>
            <person name="Van de Peer Y."/>
            <person name="Moreau H."/>
            <person name="Grigoriev I.V."/>
        </authorList>
    </citation>
    <scope>NUCLEOTIDE SEQUENCE [LARGE SCALE GENOMIC DNA]</scope>
    <source>
        <strain evidence="3 4">CCE9901</strain>
    </source>
</reference>
<dbReference type="OMA" id="DNAFARN"/>
<evidence type="ECO:0000313" key="4">
    <source>
        <dbReference type="Proteomes" id="UP000001568"/>
    </source>
</evidence>
<dbReference type="GeneID" id="5000541"/>
<feature type="compositionally biased region" description="Basic and acidic residues" evidence="2">
    <location>
        <begin position="31"/>
        <end position="41"/>
    </location>
</feature>
<feature type="compositionally biased region" description="Low complexity" evidence="2">
    <location>
        <begin position="45"/>
        <end position="62"/>
    </location>
</feature>
<protein>
    <submittedName>
        <fullName evidence="3">Uncharacterized protein</fullName>
    </submittedName>
</protein>
<feature type="region of interest" description="Disordered" evidence="2">
    <location>
        <begin position="1"/>
        <end position="96"/>
    </location>
</feature>
<feature type="compositionally biased region" description="Acidic residues" evidence="2">
    <location>
        <begin position="1"/>
        <end position="21"/>
    </location>
</feature>
<organism evidence="3 4">
    <name type="scientific">Ostreococcus lucimarinus (strain CCE9901)</name>
    <dbReference type="NCBI Taxonomy" id="436017"/>
    <lineage>
        <taxon>Eukaryota</taxon>
        <taxon>Viridiplantae</taxon>
        <taxon>Chlorophyta</taxon>
        <taxon>Mamiellophyceae</taxon>
        <taxon>Mamiellales</taxon>
        <taxon>Bathycoccaceae</taxon>
        <taxon>Ostreococcus</taxon>
    </lineage>
</organism>
<keyword evidence="1" id="KW-0175">Coiled coil</keyword>
<evidence type="ECO:0000256" key="1">
    <source>
        <dbReference type="SAM" id="Coils"/>
    </source>
</evidence>
<accession>A4RTD3</accession>
<feature type="coiled-coil region" evidence="1">
    <location>
        <begin position="138"/>
        <end position="165"/>
    </location>
</feature>
<gene>
    <name evidence="3" type="ORF">OSTLU_14132</name>
</gene>
<dbReference type="EMBL" id="CP000582">
    <property type="protein sequence ID" value="ABO94623.1"/>
    <property type="molecule type" value="Genomic_DNA"/>
</dbReference>
<keyword evidence="4" id="KW-1185">Reference proteome</keyword>
<evidence type="ECO:0000256" key="2">
    <source>
        <dbReference type="SAM" id="MobiDB-lite"/>
    </source>
</evidence>
<name>A4RTD3_OSTLU</name>